<dbReference type="InterPro" id="IPR001387">
    <property type="entry name" value="Cro/C1-type_HTH"/>
</dbReference>
<evidence type="ECO:0000256" key="1">
    <source>
        <dbReference type="ARBA" id="ARBA00022737"/>
    </source>
</evidence>
<feature type="repeat" description="TPR" evidence="3">
    <location>
        <begin position="339"/>
        <end position="372"/>
    </location>
</feature>
<keyword evidence="5" id="KW-0812">Transmembrane</keyword>
<feature type="transmembrane region" description="Helical" evidence="5">
    <location>
        <begin position="153"/>
        <end position="177"/>
    </location>
</feature>
<proteinExistence type="predicted"/>
<reference evidence="6" key="1">
    <citation type="journal article" date="2020" name="mSystems">
        <title>Genome- and Community-Level Interaction Insights into Carbon Utilization and Element Cycling Functions of Hydrothermarchaeota in Hydrothermal Sediment.</title>
        <authorList>
            <person name="Zhou Z."/>
            <person name="Liu Y."/>
            <person name="Xu W."/>
            <person name="Pan J."/>
            <person name="Luo Z.H."/>
            <person name="Li M."/>
        </authorList>
    </citation>
    <scope>NUCLEOTIDE SEQUENCE [LARGE SCALE GENOMIC DNA]</scope>
    <source>
        <strain evidence="6">SpSt-289</strain>
    </source>
</reference>
<evidence type="ECO:0000256" key="5">
    <source>
        <dbReference type="SAM" id="Phobius"/>
    </source>
</evidence>
<evidence type="ECO:0000256" key="2">
    <source>
        <dbReference type="ARBA" id="ARBA00022803"/>
    </source>
</evidence>
<dbReference type="InterPro" id="IPR010982">
    <property type="entry name" value="Lambda_DNA-bd_dom_sf"/>
</dbReference>
<dbReference type="GO" id="GO:0003677">
    <property type="term" value="F:DNA binding"/>
    <property type="evidence" value="ECO:0007669"/>
    <property type="project" value="InterPro"/>
</dbReference>
<dbReference type="SMART" id="SM00028">
    <property type="entry name" value="TPR"/>
    <property type="match status" value="3"/>
</dbReference>
<sequence>MSTFGELLTRYIERAGISDAELARSTGVQRQTIFRWKEGLTARPRHREDVVRITAKLRLTPEERDALLLAAGFPPEHLKPGAGVPSVNVPAVTAEIATEPEGNPPGEASPILSPGLDTPATQGIASTQSVVSIVEEEEERVVQPARLIDNPALMLGVAAALILIVALVGTIALRAFLPQTDATQTVAASTSATAPETLLSAASTPSPAPSPTPSPAPIVAGPGEHLIVIAPFVGYTSDDLRFNVAGRIREALETELRQAGLTDVRLAIWPEALSEAEQAERVLTSSRAAMVIWGEYDAGRVRASLTTPTQEDAYWVNPVDAPSSLPYVINQDVPRDARIFALYTLAGYYRTIEEAEKALAVYRRTLAQSPDDPTILASVHFYIGLLTPAVQGYTVQSLSNAIYHYTKTLELQPDWENARYNRGTALLGRALLSLNEQPDLDAAIADFNAVVRRYPNRVDPLLNRGIAYYQRNNSEDLDAAYRDFSRVMTLAPEDPRSYYHRALVEIRRNNPNWVADLEAAWQLAPDFAPIQNAFCWGYGTAGEAETALPYCDAAVALDSTGASFDSRAIALAQLGRYAEAAADLRAYLAWVQKEHPSLYAKYRGPRVEGWIKALERGENPFTADELALLRRGGE</sequence>
<feature type="region of interest" description="Disordered" evidence="4">
    <location>
        <begin position="197"/>
        <end position="217"/>
    </location>
</feature>
<feature type="compositionally biased region" description="Pro residues" evidence="4">
    <location>
        <begin position="206"/>
        <end position="216"/>
    </location>
</feature>
<organism evidence="6">
    <name type="scientific">Caldilinea aerophila</name>
    <dbReference type="NCBI Taxonomy" id="133453"/>
    <lineage>
        <taxon>Bacteria</taxon>
        <taxon>Bacillati</taxon>
        <taxon>Chloroflexota</taxon>
        <taxon>Caldilineae</taxon>
        <taxon>Caldilineales</taxon>
        <taxon>Caldilineaceae</taxon>
        <taxon>Caldilinea</taxon>
    </lineage>
</organism>
<feature type="region of interest" description="Disordered" evidence="4">
    <location>
        <begin position="97"/>
        <end position="120"/>
    </location>
</feature>
<gene>
    <name evidence="6" type="ORF">ENQ20_17895</name>
</gene>
<dbReference type="InterPro" id="IPR050498">
    <property type="entry name" value="Ycf3"/>
</dbReference>
<dbReference type="PANTHER" id="PTHR44858:SF1">
    <property type="entry name" value="UDP-N-ACETYLGLUCOSAMINE--PEPTIDE N-ACETYLGLUCOSAMINYLTRANSFERASE SPINDLY-RELATED"/>
    <property type="match status" value="1"/>
</dbReference>
<keyword evidence="5" id="KW-0472">Membrane</keyword>
<accession>A0A7C1FJG2</accession>
<dbReference type="SUPFAM" id="SSF47413">
    <property type="entry name" value="lambda repressor-like DNA-binding domains"/>
    <property type="match status" value="1"/>
</dbReference>
<keyword evidence="2 3" id="KW-0802">TPR repeat</keyword>
<evidence type="ECO:0000256" key="4">
    <source>
        <dbReference type="SAM" id="MobiDB-lite"/>
    </source>
</evidence>
<evidence type="ECO:0000313" key="6">
    <source>
        <dbReference type="EMBL" id="HDX33336.1"/>
    </source>
</evidence>
<dbReference type="PANTHER" id="PTHR44858">
    <property type="entry name" value="TETRATRICOPEPTIDE REPEAT PROTEIN 6"/>
    <property type="match status" value="1"/>
</dbReference>
<keyword evidence="5" id="KW-1133">Transmembrane helix</keyword>
<dbReference type="EMBL" id="DSMG01000190">
    <property type="protein sequence ID" value="HDX33336.1"/>
    <property type="molecule type" value="Genomic_DNA"/>
</dbReference>
<dbReference type="PROSITE" id="PS50005">
    <property type="entry name" value="TPR"/>
    <property type="match status" value="1"/>
</dbReference>
<dbReference type="InterPro" id="IPR011990">
    <property type="entry name" value="TPR-like_helical_dom_sf"/>
</dbReference>
<name>A0A7C1FJG2_9CHLR</name>
<dbReference type="CDD" id="cd00093">
    <property type="entry name" value="HTH_XRE"/>
    <property type="match status" value="1"/>
</dbReference>
<dbReference type="InterPro" id="IPR019734">
    <property type="entry name" value="TPR_rpt"/>
</dbReference>
<dbReference type="Gene3D" id="1.10.260.40">
    <property type="entry name" value="lambda repressor-like DNA-binding domains"/>
    <property type="match status" value="1"/>
</dbReference>
<dbReference type="AlphaFoldDB" id="A0A7C1FJG2"/>
<comment type="caution">
    <text evidence="6">The sequence shown here is derived from an EMBL/GenBank/DDBJ whole genome shotgun (WGS) entry which is preliminary data.</text>
</comment>
<dbReference type="SUPFAM" id="SSF48452">
    <property type="entry name" value="TPR-like"/>
    <property type="match status" value="1"/>
</dbReference>
<evidence type="ECO:0000256" key="3">
    <source>
        <dbReference type="PROSITE-ProRule" id="PRU00339"/>
    </source>
</evidence>
<protein>
    <submittedName>
        <fullName evidence="6">Helix-turn-helix domain-containing protein</fullName>
    </submittedName>
</protein>
<keyword evidence="1" id="KW-0677">Repeat</keyword>
<dbReference type="Gene3D" id="1.25.40.10">
    <property type="entry name" value="Tetratricopeptide repeat domain"/>
    <property type="match status" value="3"/>
</dbReference>